<dbReference type="InterPro" id="IPR008278">
    <property type="entry name" value="4-PPantetheinyl_Trfase_dom"/>
</dbReference>
<dbReference type="InterPro" id="IPR037143">
    <property type="entry name" value="4-PPantetheinyl_Trfase_dom_sf"/>
</dbReference>
<accession>A0A1G9NCG4</accession>
<keyword evidence="1 3" id="KW-0808">Transferase</keyword>
<name>A0A1G9NCG4_9FIRM</name>
<reference evidence="3 4" key="1">
    <citation type="submission" date="2016-10" db="EMBL/GenBank/DDBJ databases">
        <authorList>
            <person name="de Groot N.N."/>
        </authorList>
    </citation>
    <scope>NUCLEOTIDE SEQUENCE [LARGE SCALE GENOMIC DNA]</scope>
    <source>
        <strain evidence="3 4">DSM 1736</strain>
    </source>
</reference>
<organism evidence="3 4">
    <name type="scientific">Dendrosporobacter quercicolus</name>
    <dbReference type="NCBI Taxonomy" id="146817"/>
    <lineage>
        <taxon>Bacteria</taxon>
        <taxon>Bacillati</taxon>
        <taxon>Bacillota</taxon>
        <taxon>Negativicutes</taxon>
        <taxon>Selenomonadales</taxon>
        <taxon>Sporomusaceae</taxon>
        <taxon>Dendrosporobacter</taxon>
    </lineage>
</organism>
<evidence type="ECO:0000313" key="3">
    <source>
        <dbReference type="EMBL" id="SDL84246.1"/>
    </source>
</evidence>
<evidence type="ECO:0000313" key="4">
    <source>
        <dbReference type="Proteomes" id="UP000214880"/>
    </source>
</evidence>
<dbReference type="Pfam" id="PF01648">
    <property type="entry name" value="ACPS"/>
    <property type="match status" value="1"/>
</dbReference>
<dbReference type="Proteomes" id="UP000214880">
    <property type="component" value="Unassembled WGS sequence"/>
</dbReference>
<dbReference type="GO" id="GO:0008897">
    <property type="term" value="F:holo-[acyl-carrier-protein] synthase activity"/>
    <property type="evidence" value="ECO:0007669"/>
    <property type="project" value="InterPro"/>
</dbReference>
<dbReference type="Gene3D" id="3.90.470.20">
    <property type="entry name" value="4'-phosphopantetheinyl transferase domain"/>
    <property type="match status" value="2"/>
</dbReference>
<evidence type="ECO:0000259" key="2">
    <source>
        <dbReference type="Pfam" id="PF01648"/>
    </source>
</evidence>
<gene>
    <name evidence="3" type="ORF">SAMN04488502_101970</name>
</gene>
<dbReference type="STRING" id="146817.SAMN04488502_101970"/>
<sequence>MNTKWIGKADISDGCNTYTEWFSVKFAQREYKVCLNFLKIIDFDQMTSVRQFLHEEENRYFETLQYKLRIKSFLLGRYSAKKAVSALTGQTNFKKIQIKNGVFNQPLVVCETGGNTQVSLSHCEDSAVAAAFHEMLILGVDIEKISRNTFSGVEAELTQHEKELADSVNCSYESFLLMIWTIKESLSKVLRTGLTIPLSILEIKNIEVHNGYFVSDFTNFFQYYSITFMAGEYIYSMTYPKKAEINLDMNRLKSGLYKMF</sequence>
<dbReference type="SUPFAM" id="SSF56214">
    <property type="entry name" value="4'-phosphopantetheinyl transferase"/>
    <property type="match status" value="2"/>
</dbReference>
<dbReference type="AlphaFoldDB" id="A0A1G9NCG4"/>
<dbReference type="RefSeq" id="WP_173812594.1">
    <property type="nucleotide sequence ID" value="NZ_FNHB01000001.1"/>
</dbReference>
<evidence type="ECO:0000256" key="1">
    <source>
        <dbReference type="ARBA" id="ARBA00022679"/>
    </source>
</evidence>
<feature type="domain" description="4'-phosphopantetheinyl transferase" evidence="2">
    <location>
        <begin position="138"/>
        <end position="220"/>
    </location>
</feature>
<proteinExistence type="predicted"/>
<dbReference type="GO" id="GO:0000287">
    <property type="term" value="F:magnesium ion binding"/>
    <property type="evidence" value="ECO:0007669"/>
    <property type="project" value="InterPro"/>
</dbReference>
<dbReference type="EMBL" id="FNHB01000001">
    <property type="protein sequence ID" value="SDL84246.1"/>
    <property type="molecule type" value="Genomic_DNA"/>
</dbReference>
<keyword evidence="4" id="KW-1185">Reference proteome</keyword>
<protein>
    <submittedName>
        <fullName evidence="3">Phosphopantetheinyl transferase</fullName>
    </submittedName>
</protein>